<proteinExistence type="predicted"/>
<dbReference type="PANTHER" id="PTHR45835:SF99">
    <property type="entry name" value="CHROMO DOMAIN-CONTAINING PROTEIN-RELATED"/>
    <property type="match status" value="1"/>
</dbReference>
<sequence length="55" mass="6426">MKRKISEFVYACLVCQKSKIEHQKPSGLLQPMFIPEWKWDSIVMDFVGGLPKTKK</sequence>
<dbReference type="AlphaFoldDB" id="A0A392TMM4"/>
<evidence type="ECO:0000313" key="2">
    <source>
        <dbReference type="Proteomes" id="UP000265520"/>
    </source>
</evidence>
<dbReference type="Proteomes" id="UP000265520">
    <property type="component" value="Unassembled WGS sequence"/>
</dbReference>
<keyword evidence="2" id="KW-1185">Reference proteome</keyword>
<feature type="non-terminal residue" evidence="1">
    <location>
        <position position="55"/>
    </location>
</feature>
<organism evidence="1 2">
    <name type="scientific">Trifolium medium</name>
    <dbReference type="NCBI Taxonomy" id="97028"/>
    <lineage>
        <taxon>Eukaryota</taxon>
        <taxon>Viridiplantae</taxon>
        <taxon>Streptophyta</taxon>
        <taxon>Embryophyta</taxon>
        <taxon>Tracheophyta</taxon>
        <taxon>Spermatophyta</taxon>
        <taxon>Magnoliopsida</taxon>
        <taxon>eudicotyledons</taxon>
        <taxon>Gunneridae</taxon>
        <taxon>Pentapetalae</taxon>
        <taxon>rosids</taxon>
        <taxon>fabids</taxon>
        <taxon>Fabales</taxon>
        <taxon>Fabaceae</taxon>
        <taxon>Papilionoideae</taxon>
        <taxon>50 kb inversion clade</taxon>
        <taxon>NPAAA clade</taxon>
        <taxon>Hologalegina</taxon>
        <taxon>IRL clade</taxon>
        <taxon>Trifolieae</taxon>
        <taxon>Trifolium</taxon>
    </lineage>
</organism>
<comment type="caution">
    <text evidence="1">The sequence shown here is derived from an EMBL/GenBank/DDBJ whole genome shotgun (WGS) entry which is preliminary data.</text>
</comment>
<accession>A0A392TMM4</accession>
<evidence type="ECO:0000313" key="1">
    <source>
        <dbReference type="EMBL" id="MCI61386.1"/>
    </source>
</evidence>
<dbReference type="EMBL" id="LXQA010598977">
    <property type="protein sequence ID" value="MCI61386.1"/>
    <property type="molecule type" value="Genomic_DNA"/>
</dbReference>
<protein>
    <submittedName>
        <fullName evidence="1">CCHC-type integrase</fullName>
    </submittedName>
</protein>
<dbReference type="PANTHER" id="PTHR45835">
    <property type="entry name" value="YALI0A06105P"/>
    <property type="match status" value="1"/>
</dbReference>
<name>A0A392TMM4_9FABA</name>
<reference evidence="1 2" key="1">
    <citation type="journal article" date="2018" name="Front. Plant Sci.">
        <title>Red Clover (Trifolium pratense) and Zigzag Clover (T. medium) - A Picture of Genomic Similarities and Differences.</title>
        <authorList>
            <person name="Dluhosova J."/>
            <person name="Istvanek J."/>
            <person name="Nedelnik J."/>
            <person name="Repkova J."/>
        </authorList>
    </citation>
    <scope>NUCLEOTIDE SEQUENCE [LARGE SCALE GENOMIC DNA]</scope>
    <source>
        <strain evidence="2">cv. 10/8</strain>
        <tissue evidence="1">Leaf</tissue>
    </source>
</reference>